<evidence type="ECO:0000313" key="1">
    <source>
        <dbReference type="EMBL" id="BBH24440.1"/>
    </source>
</evidence>
<evidence type="ECO:0000313" key="2">
    <source>
        <dbReference type="Proteomes" id="UP000275368"/>
    </source>
</evidence>
<sequence>MFIDFLIDGRSLYELVKRHGFIPVLEPEDKNLELRISELTLVRLSPLGGNRYPIFVCAQCGDLDCGYISAIIEESNNMICWRDFKKGEDMKLNHIGPFYFKQRDYNNELNRATPTASRPIAPLL</sequence>
<reference evidence="1 2" key="1">
    <citation type="submission" date="2018-11" db="EMBL/GenBank/DDBJ databases">
        <title>Complete genome sequence of Paenibacillus baekrokdamisoli strain KCTC 33723.</title>
        <authorList>
            <person name="Kang S.W."/>
            <person name="Lee K.C."/>
            <person name="Kim K.K."/>
            <person name="Kim J.S."/>
            <person name="Kim D.S."/>
            <person name="Ko S.H."/>
            <person name="Yang S.H."/>
            <person name="Lee J.S."/>
        </authorList>
    </citation>
    <scope>NUCLEOTIDE SEQUENCE [LARGE SCALE GENOMIC DNA]</scope>
    <source>
        <strain evidence="1 2">KCTC 33723</strain>
    </source>
</reference>
<protein>
    <submittedName>
        <fullName evidence="1">Uncharacterized protein</fullName>
    </submittedName>
</protein>
<name>A0A3G9IZU4_9BACL</name>
<dbReference type="OrthoDB" id="342114at2"/>
<keyword evidence="2" id="KW-1185">Reference proteome</keyword>
<dbReference type="EMBL" id="AP019308">
    <property type="protein sequence ID" value="BBH24440.1"/>
    <property type="molecule type" value="Genomic_DNA"/>
</dbReference>
<organism evidence="1 2">
    <name type="scientific">Paenibacillus baekrokdamisoli</name>
    <dbReference type="NCBI Taxonomy" id="1712516"/>
    <lineage>
        <taxon>Bacteria</taxon>
        <taxon>Bacillati</taxon>
        <taxon>Bacillota</taxon>
        <taxon>Bacilli</taxon>
        <taxon>Bacillales</taxon>
        <taxon>Paenibacillaceae</taxon>
        <taxon>Paenibacillus</taxon>
    </lineage>
</organism>
<accession>A0A3G9IZU4</accession>
<dbReference type="Proteomes" id="UP000275368">
    <property type="component" value="Chromosome"/>
</dbReference>
<proteinExistence type="predicted"/>
<gene>
    <name evidence="1" type="ORF">Back11_57850</name>
</gene>
<dbReference type="AlphaFoldDB" id="A0A3G9IZU4"/>
<dbReference type="KEGG" id="pbk:Back11_57850"/>